<proteinExistence type="predicted"/>
<accession>A0A0N1PDU4</accession>
<dbReference type="EMBL" id="LJSK01000030">
    <property type="protein sequence ID" value="KPI89170.1"/>
    <property type="molecule type" value="Genomic_DNA"/>
</dbReference>
<organism evidence="1 2">
    <name type="scientific">Leptomonas seymouri</name>
    <dbReference type="NCBI Taxonomy" id="5684"/>
    <lineage>
        <taxon>Eukaryota</taxon>
        <taxon>Discoba</taxon>
        <taxon>Euglenozoa</taxon>
        <taxon>Kinetoplastea</taxon>
        <taxon>Metakinetoplastina</taxon>
        <taxon>Trypanosomatida</taxon>
        <taxon>Trypanosomatidae</taxon>
        <taxon>Leishmaniinae</taxon>
        <taxon>Leptomonas</taxon>
    </lineage>
</organism>
<gene>
    <name evidence="1" type="ORF">ABL78_1733</name>
</gene>
<dbReference type="AlphaFoldDB" id="A0A0N1PDU4"/>
<dbReference type="VEuPathDB" id="TriTrypDB:Lsey_0030_0220"/>
<dbReference type="OMA" id="ADYTHQK"/>
<evidence type="ECO:0000313" key="2">
    <source>
        <dbReference type="Proteomes" id="UP000038009"/>
    </source>
</evidence>
<dbReference type="OrthoDB" id="271846at2759"/>
<evidence type="ECO:0000313" key="1">
    <source>
        <dbReference type="EMBL" id="KPI89170.1"/>
    </source>
</evidence>
<keyword evidence="2" id="KW-1185">Reference proteome</keyword>
<reference evidence="1 2" key="1">
    <citation type="journal article" date="2015" name="PLoS Pathog.">
        <title>Leptomonas seymouri: Adaptations to the Dixenous Life Cycle Analyzed by Genome Sequencing, Transcriptome Profiling and Co-infection with Leishmania donovani.</title>
        <authorList>
            <person name="Kraeva N."/>
            <person name="Butenko A."/>
            <person name="Hlavacova J."/>
            <person name="Kostygov A."/>
            <person name="Myskova J."/>
            <person name="Grybchuk D."/>
            <person name="Lestinova T."/>
            <person name="Votypka J."/>
            <person name="Volf P."/>
            <person name="Opperdoes F."/>
            <person name="Flegontov P."/>
            <person name="Lukes J."/>
            <person name="Yurchenko V."/>
        </authorList>
    </citation>
    <scope>NUCLEOTIDE SEQUENCE [LARGE SCALE GENOMIC DNA]</scope>
    <source>
        <strain evidence="1 2">ATCC 30220</strain>
    </source>
</reference>
<comment type="caution">
    <text evidence="1">The sequence shown here is derived from an EMBL/GenBank/DDBJ whole genome shotgun (WGS) entry which is preliminary data.</text>
</comment>
<name>A0A0N1PDU4_LEPSE</name>
<protein>
    <submittedName>
        <fullName evidence="1">Uncharacterized protein</fullName>
    </submittedName>
</protein>
<sequence length="272" mass="31075">MRPRLSESPAVVVAARQMIASCPSKADLHSSRRGPALTALFSSTALCVARRSKSYHFYMNLDDPEATRLRVEEDLERLASENKKDSTAYLHSLLNFTLSHYQRRDFIAAHDLAEYTHTKAVAHNSASSLIYFTSTTCARCADALATVYEEHFQRMEAQAKTSAALTPGPSAVFSAKRAISKLRADAERYRAIAHRIYNRPDTAFMRGHGTRHAWQEESSNSTVDEEYTPHMYGERGQNRRKRPEHAEMKHYYKRQYTTPLRSTSEKRWTVPK</sequence>
<dbReference type="Proteomes" id="UP000038009">
    <property type="component" value="Unassembled WGS sequence"/>
</dbReference>